<keyword evidence="1 3" id="KW-0853">WD repeat</keyword>
<dbReference type="EMBL" id="LK023318">
    <property type="protein sequence ID" value="CDS06025.1"/>
    <property type="molecule type" value="Genomic_DNA"/>
</dbReference>
<dbReference type="InterPro" id="IPR015943">
    <property type="entry name" value="WD40/YVTN_repeat-like_dom_sf"/>
</dbReference>
<dbReference type="PROSITE" id="PS50082">
    <property type="entry name" value="WD_REPEATS_2"/>
    <property type="match status" value="5"/>
</dbReference>
<dbReference type="InterPro" id="IPR001680">
    <property type="entry name" value="WD40_rpt"/>
</dbReference>
<dbReference type="InterPro" id="IPR036047">
    <property type="entry name" value="F-box-like_dom_sf"/>
</dbReference>
<evidence type="ECO:0000256" key="1">
    <source>
        <dbReference type="ARBA" id="ARBA00022574"/>
    </source>
</evidence>
<dbReference type="PROSITE" id="PS50294">
    <property type="entry name" value="WD_REPEATS_REGION"/>
    <property type="match status" value="5"/>
</dbReference>
<dbReference type="Pfam" id="PF12937">
    <property type="entry name" value="F-box-like"/>
    <property type="match status" value="1"/>
</dbReference>
<feature type="repeat" description="WD" evidence="3">
    <location>
        <begin position="172"/>
        <end position="211"/>
    </location>
</feature>
<dbReference type="PROSITE" id="PS50181">
    <property type="entry name" value="FBOX"/>
    <property type="match status" value="1"/>
</dbReference>
<dbReference type="Pfam" id="PF00400">
    <property type="entry name" value="WD40"/>
    <property type="match status" value="5"/>
</dbReference>
<dbReference type="SMART" id="SM00320">
    <property type="entry name" value="WD40"/>
    <property type="match status" value="5"/>
</dbReference>
<dbReference type="SUPFAM" id="SSF81383">
    <property type="entry name" value="F-box domain"/>
    <property type="match status" value="1"/>
</dbReference>
<evidence type="ECO:0000259" key="4">
    <source>
        <dbReference type="PROSITE" id="PS50181"/>
    </source>
</evidence>
<dbReference type="Gene3D" id="2.130.10.10">
    <property type="entry name" value="YVTN repeat-like/Quinoprotein amine dehydrogenase"/>
    <property type="match status" value="1"/>
</dbReference>
<feature type="repeat" description="WD" evidence="3">
    <location>
        <begin position="212"/>
        <end position="251"/>
    </location>
</feature>
<feature type="repeat" description="WD" evidence="3">
    <location>
        <begin position="252"/>
        <end position="291"/>
    </location>
</feature>
<dbReference type="OrthoDB" id="19711at2759"/>
<dbReference type="InterPro" id="IPR036322">
    <property type="entry name" value="WD40_repeat_dom_sf"/>
</dbReference>
<dbReference type="SMART" id="SM00256">
    <property type="entry name" value="FBOX"/>
    <property type="match status" value="1"/>
</dbReference>
<evidence type="ECO:0000256" key="2">
    <source>
        <dbReference type="ARBA" id="ARBA00022737"/>
    </source>
</evidence>
<dbReference type="PANTHER" id="PTHR19848">
    <property type="entry name" value="WD40 REPEAT PROTEIN"/>
    <property type="match status" value="1"/>
</dbReference>
<dbReference type="PROSITE" id="PS00678">
    <property type="entry name" value="WD_REPEATS_1"/>
    <property type="match status" value="4"/>
</dbReference>
<organism evidence="5">
    <name type="scientific">Lichtheimia ramosa</name>
    <dbReference type="NCBI Taxonomy" id="688394"/>
    <lineage>
        <taxon>Eukaryota</taxon>
        <taxon>Fungi</taxon>
        <taxon>Fungi incertae sedis</taxon>
        <taxon>Mucoromycota</taxon>
        <taxon>Mucoromycotina</taxon>
        <taxon>Mucoromycetes</taxon>
        <taxon>Mucorales</taxon>
        <taxon>Lichtheimiaceae</taxon>
        <taxon>Lichtheimia</taxon>
    </lineage>
</organism>
<feature type="domain" description="F-box" evidence="4">
    <location>
        <begin position="36"/>
        <end position="82"/>
    </location>
</feature>
<sequence length="349" mass="40196">MIALQAQDVEMQEIERPTKRRLKCSSISYSRQLKRIDFLTSLPCEVVLQVMSWMDLTTLLGMASVSKRWYELSKTNDIWRRRLIEMHWLPIRPCSSFTRSIASCTTDWYYWYKQRYQLEKRWRSGNVTTHYLLGHQDSVYCLQFDASQIVTGGRDRTIRFWDMSTYTCTRTLIGHEGSVLALQYNDQLMVSSSSDTTVIVWCMKTFKPIQRLRGHAGGVLDVSFDDRYIVSCSKDKTIKIWETNTGQLVRTISAHRGPVNAVQLRGNKIVSASGDGLIKMWNVETGECIREFAGHHRGLTCVQYDGRRIVSGSNDRTVKLWDAETGNCILTCEGKLNPPSFDSLLFPQK</sequence>
<proteinExistence type="predicted"/>
<feature type="repeat" description="WD" evidence="3">
    <location>
        <begin position="132"/>
        <end position="171"/>
    </location>
</feature>
<dbReference type="InterPro" id="IPR001810">
    <property type="entry name" value="F-box_dom"/>
</dbReference>
<dbReference type="InterPro" id="IPR019775">
    <property type="entry name" value="WD40_repeat_CS"/>
</dbReference>
<name>A0A077WF67_9FUNG</name>
<dbReference type="Gene3D" id="1.20.1280.50">
    <property type="match status" value="1"/>
</dbReference>
<dbReference type="CDD" id="cd00200">
    <property type="entry name" value="WD40"/>
    <property type="match status" value="1"/>
</dbReference>
<evidence type="ECO:0000256" key="3">
    <source>
        <dbReference type="PROSITE-ProRule" id="PRU00221"/>
    </source>
</evidence>
<accession>A0A077WF67</accession>
<gene>
    <name evidence="5" type="ORF">LRAMOSA08553</name>
</gene>
<dbReference type="PRINTS" id="PR00320">
    <property type="entry name" value="GPROTEINBRPT"/>
</dbReference>
<protein>
    <recommendedName>
        <fullName evidence="4">F-box domain-containing protein</fullName>
    </recommendedName>
</protein>
<reference evidence="5" key="1">
    <citation type="journal article" date="2014" name="Genome Announc.">
        <title>De novo whole-genome sequence and genome annotation of Lichtheimia ramosa.</title>
        <authorList>
            <person name="Linde J."/>
            <person name="Schwartze V."/>
            <person name="Binder U."/>
            <person name="Lass-Florl C."/>
            <person name="Voigt K."/>
            <person name="Horn F."/>
        </authorList>
    </citation>
    <scope>NUCLEOTIDE SEQUENCE</scope>
    <source>
        <strain evidence="5">JMRC FSU:6197</strain>
    </source>
</reference>
<dbReference type="PANTHER" id="PTHR19848:SF8">
    <property type="entry name" value="F-BOX AND WD REPEAT DOMAIN CONTAINING 7"/>
    <property type="match status" value="1"/>
</dbReference>
<feature type="repeat" description="WD" evidence="3">
    <location>
        <begin position="292"/>
        <end position="331"/>
    </location>
</feature>
<keyword evidence="2" id="KW-0677">Repeat</keyword>
<dbReference type="SUPFAM" id="SSF50978">
    <property type="entry name" value="WD40 repeat-like"/>
    <property type="match status" value="1"/>
</dbReference>
<evidence type="ECO:0000313" key="5">
    <source>
        <dbReference type="EMBL" id="CDS06025.1"/>
    </source>
</evidence>
<dbReference type="AlphaFoldDB" id="A0A077WF67"/>
<dbReference type="InterPro" id="IPR020472">
    <property type="entry name" value="WD40_PAC1"/>
</dbReference>